<sequence>MPTQPLPDALFTCRAACDCVVLLFPVPDGALASPRALPTRTRPCVGVSASDAPIARHPPELCRSPPALILAPDIDSPFALASGRLILAWFFTPSPPQHH</sequence>
<protein>
    <submittedName>
        <fullName evidence="1">Uncharacterized protein</fullName>
    </submittedName>
</protein>
<comment type="caution">
    <text evidence="1">The sequence shown here is derived from an EMBL/GenBank/DDBJ whole genome shotgun (WGS) entry which is preliminary data.</text>
</comment>
<organism evidence="1 2">
    <name type="scientific">Auriscalpium vulgare</name>
    <dbReference type="NCBI Taxonomy" id="40419"/>
    <lineage>
        <taxon>Eukaryota</taxon>
        <taxon>Fungi</taxon>
        <taxon>Dikarya</taxon>
        <taxon>Basidiomycota</taxon>
        <taxon>Agaricomycotina</taxon>
        <taxon>Agaricomycetes</taxon>
        <taxon>Russulales</taxon>
        <taxon>Auriscalpiaceae</taxon>
        <taxon>Auriscalpium</taxon>
    </lineage>
</organism>
<name>A0ACB8RPP8_9AGAM</name>
<reference evidence="1" key="1">
    <citation type="submission" date="2021-02" db="EMBL/GenBank/DDBJ databases">
        <authorList>
            <consortium name="DOE Joint Genome Institute"/>
            <person name="Ahrendt S."/>
            <person name="Looney B.P."/>
            <person name="Miyauchi S."/>
            <person name="Morin E."/>
            <person name="Drula E."/>
            <person name="Courty P.E."/>
            <person name="Chicoki N."/>
            <person name="Fauchery L."/>
            <person name="Kohler A."/>
            <person name="Kuo A."/>
            <person name="Labutti K."/>
            <person name="Pangilinan J."/>
            <person name="Lipzen A."/>
            <person name="Riley R."/>
            <person name="Andreopoulos W."/>
            <person name="He G."/>
            <person name="Johnson J."/>
            <person name="Barry K.W."/>
            <person name="Grigoriev I.V."/>
            <person name="Nagy L."/>
            <person name="Hibbett D."/>
            <person name="Henrissat B."/>
            <person name="Matheny P.B."/>
            <person name="Labbe J."/>
            <person name="Martin F."/>
        </authorList>
    </citation>
    <scope>NUCLEOTIDE SEQUENCE</scope>
    <source>
        <strain evidence="1">FP105234-sp</strain>
    </source>
</reference>
<reference evidence="1" key="2">
    <citation type="journal article" date="2022" name="New Phytol.">
        <title>Evolutionary transition to the ectomycorrhizal habit in the genomes of a hyperdiverse lineage of mushroom-forming fungi.</title>
        <authorList>
            <person name="Looney B."/>
            <person name="Miyauchi S."/>
            <person name="Morin E."/>
            <person name="Drula E."/>
            <person name="Courty P.E."/>
            <person name="Kohler A."/>
            <person name="Kuo A."/>
            <person name="LaButti K."/>
            <person name="Pangilinan J."/>
            <person name="Lipzen A."/>
            <person name="Riley R."/>
            <person name="Andreopoulos W."/>
            <person name="He G."/>
            <person name="Johnson J."/>
            <person name="Nolan M."/>
            <person name="Tritt A."/>
            <person name="Barry K.W."/>
            <person name="Grigoriev I.V."/>
            <person name="Nagy L.G."/>
            <person name="Hibbett D."/>
            <person name="Henrissat B."/>
            <person name="Matheny P.B."/>
            <person name="Labbe J."/>
            <person name="Martin F.M."/>
        </authorList>
    </citation>
    <scope>NUCLEOTIDE SEQUENCE</scope>
    <source>
        <strain evidence="1">FP105234-sp</strain>
    </source>
</reference>
<gene>
    <name evidence="1" type="ORF">FA95DRAFT_1560531</name>
</gene>
<accession>A0ACB8RPP8</accession>
<dbReference type="EMBL" id="MU275936">
    <property type="protein sequence ID" value="KAI0046010.1"/>
    <property type="molecule type" value="Genomic_DNA"/>
</dbReference>
<dbReference type="Proteomes" id="UP000814033">
    <property type="component" value="Unassembled WGS sequence"/>
</dbReference>
<evidence type="ECO:0000313" key="1">
    <source>
        <dbReference type="EMBL" id="KAI0046010.1"/>
    </source>
</evidence>
<evidence type="ECO:0000313" key="2">
    <source>
        <dbReference type="Proteomes" id="UP000814033"/>
    </source>
</evidence>
<proteinExistence type="predicted"/>
<keyword evidence="2" id="KW-1185">Reference proteome</keyword>